<comment type="caution">
    <text evidence="2">The sequence shown here is derived from an EMBL/GenBank/DDBJ whole genome shotgun (WGS) entry which is preliminary data.</text>
</comment>
<accession>A0AAN7BRT3</accession>
<dbReference type="Proteomes" id="UP001301958">
    <property type="component" value="Unassembled WGS sequence"/>
</dbReference>
<protein>
    <submittedName>
        <fullName evidence="2">Uncharacterized protein</fullName>
    </submittedName>
</protein>
<feature type="compositionally biased region" description="Polar residues" evidence="1">
    <location>
        <begin position="69"/>
        <end position="79"/>
    </location>
</feature>
<name>A0AAN7BRT3_9PEZI</name>
<keyword evidence="3" id="KW-1185">Reference proteome</keyword>
<sequence length="79" mass="8608">MSGNSTTKEVHGDPRLRSVLETKGVKFHITAGGQKWHCTILDRQTHERRKAMHTDSSSSVSTEDSNTTRSSASSAIGSH</sequence>
<dbReference type="AlphaFoldDB" id="A0AAN7BRT3"/>
<organism evidence="2 3">
    <name type="scientific">Podospora fimiseda</name>
    <dbReference type="NCBI Taxonomy" id="252190"/>
    <lineage>
        <taxon>Eukaryota</taxon>
        <taxon>Fungi</taxon>
        <taxon>Dikarya</taxon>
        <taxon>Ascomycota</taxon>
        <taxon>Pezizomycotina</taxon>
        <taxon>Sordariomycetes</taxon>
        <taxon>Sordariomycetidae</taxon>
        <taxon>Sordariales</taxon>
        <taxon>Podosporaceae</taxon>
        <taxon>Podospora</taxon>
    </lineage>
</organism>
<evidence type="ECO:0000256" key="1">
    <source>
        <dbReference type="SAM" id="MobiDB-lite"/>
    </source>
</evidence>
<feature type="region of interest" description="Disordered" evidence="1">
    <location>
        <begin position="42"/>
        <end position="79"/>
    </location>
</feature>
<proteinExistence type="predicted"/>
<reference evidence="2" key="2">
    <citation type="submission" date="2023-05" db="EMBL/GenBank/DDBJ databases">
        <authorList>
            <consortium name="Lawrence Berkeley National Laboratory"/>
            <person name="Steindorff A."/>
            <person name="Hensen N."/>
            <person name="Bonometti L."/>
            <person name="Westerberg I."/>
            <person name="Brannstrom I.O."/>
            <person name="Guillou S."/>
            <person name="Cros-Aarteil S."/>
            <person name="Calhoun S."/>
            <person name="Haridas S."/>
            <person name="Kuo A."/>
            <person name="Mondo S."/>
            <person name="Pangilinan J."/>
            <person name="Riley R."/>
            <person name="Labutti K."/>
            <person name="Andreopoulos B."/>
            <person name="Lipzen A."/>
            <person name="Chen C."/>
            <person name="Yanf M."/>
            <person name="Daum C."/>
            <person name="Ng V."/>
            <person name="Clum A."/>
            <person name="Ohm R."/>
            <person name="Martin F."/>
            <person name="Silar P."/>
            <person name="Natvig D."/>
            <person name="Lalanne C."/>
            <person name="Gautier V."/>
            <person name="Ament-Velasquez S.L."/>
            <person name="Kruys A."/>
            <person name="Hutchinson M.I."/>
            <person name="Powell A.J."/>
            <person name="Barry K."/>
            <person name="Miller A.N."/>
            <person name="Grigoriev I.V."/>
            <person name="Debuchy R."/>
            <person name="Gladieux P."/>
            <person name="Thoren M.H."/>
            <person name="Johannesson H."/>
        </authorList>
    </citation>
    <scope>NUCLEOTIDE SEQUENCE</scope>
    <source>
        <strain evidence="2">CBS 990.96</strain>
    </source>
</reference>
<evidence type="ECO:0000313" key="3">
    <source>
        <dbReference type="Proteomes" id="UP001301958"/>
    </source>
</evidence>
<reference evidence="2" key="1">
    <citation type="journal article" date="2023" name="Mol. Phylogenet. Evol.">
        <title>Genome-scale phylogeny and comparative genomics of the fungal order Sordariales.</title>
        <authorList>
            <person name="Hensen N."/>
            <person name="Bonometti L."/>
            <person name="Westerberg I."/>
            <person name="Brannstrom I.O."/>
            <person name="Guillou S."/>
            <person name="Cros-Aarteil S."/>
            <person name="Calhoun S."/>
            <person name="Haridas S."/>
            <person name="Kuo A."/>
            <person name="Mondo S."/>
            <person name="Pangilinan J."/>
            <person name="Riley R."/>
            <person name="LaButti K."/>
            <person name="Andreopoulos B."/>
            <person name="Lipzen A."/>
            <person name="Chen C."/>
            <person name="Yan M."/>
            <person name="Daum C."/>
            <person name="Ng V."/>
            <person name="Clum A."/>
            <person name="Steindorff A."/>
            <person name="Ohm R.A."/>
            <person name="Martin F."/>
            <person name="Silar P."/>
            <person name="Natvig D.O."/>
            <person name="Lalanne C."/>
            <person name="Gautier V."/>
            <person name="Ament-Velasquez S.L."/>
            <person name="Kruys A."/>
            <person name="Hutchinson M.I."/>
            <person name="Powell A.J."/>
            <person name="Barry K."/>
            <person name="Miller A.N."/>
            <person name="Grigoriev I.V."/>
            <person name="Debuchy R."/>
            <person name="Gladieux P."/>
            <person name="Hiltunen Thoren M."/>
            <person name="Johannesson H."/>
        </authorList>
    </citation>
    <scope>NUCLEOTIDE SEQUENCE</scope>
    <source>
        <strain evidence="2">CBS 990.96</strain>
    </source>
</reference>
<evidence type="ECO:0000313" key="2">
    <source>
        <dbReference type="EMBL" id="KAK4227888.1"/>
    </source>
</evidence>
<dbReference type="EMBL" id="MU865326">
    <property type="protein sequence ID" value="KAK4227888.1"/>
    <property type="molecule type" value="Genomic_DNA"/>
</dbReference>
<gene>
    <name evidence="2" type="ORF">QBC38DRAFT_454869</name>
</gene>
<feature type="compositionally biased region" description="Low complexity" evidence="1">
    <location>
        <begin position="54"/>
        <end position="68"/>
    </location>
</feature>